<dbReference type="OrthoDB" id="10265489at2759"/>
<feature type="non-terminal residue" evidence="3">
    <location>
        <position position="1"/>
    </location>
</feature>
<proteinExistence type="predicted"/>
<keyword evidence="4" id="KW-1185">Reference proteome</keyword>
<reference evidence="3 4" key="1">
    <citation type="journal article" date="2012" name="Genome Biol.">
        <title>Genome and low-iron response of an oceanic diatom adapted to chronic iron limitation.</title>
        <authorList>
            <person name="Lommer M."/>
            <person name="Specht M."/>
            <person name="Roy A.S."/>
            <person name="Kraemer L."/>
            <person name="Andreson R."/>
            <person name="Gutowska M.A."/>
            <person name="Wolf J."/>
            <person name="Bergner S.V."/>
            <person name="Schilhabel M.B."/>
            <person name="Klostermeier U.C."/>
            <person name="Beiko R.G."/>
            <person name="Rosenstiel P."/>
            <person name="Hippler M."/>
            <person name="Laroche J."/>
        </authorList>
    </citation>
    <scope>NUCLEOTIDE SEQUENCE [LARGE SCALE GENOMIC DNA]</scope>
    <source>
        <strain evidence="3 4">CCMP1005</strain>
    </source>
</reference>
<dbReference type="SUPFAM" id="SSF50729">
    <property type="entry name" value="PH domain-like"/>
    <property type="match status" value="1"/>
</dbReference>
<dbReference type="eggNOG" id="KOG2500">
    <property type="taxonomic scope" value="Eukaryota"/>
</dbReference>
<evidence type="ECO:0000259" key="2">
    <source>
        <dbReference type="Pfam" id="PF07933"/>
    </source>
</evidence>
<sequence>VKLQAKTKSRAEHRLESLHYAGWLPRAPGANAGIPDVRFKCGGANPIEDKRMLFVQDSSYAKLDYYPIPTNQTDAASDGHRAELWGLEKPIATCSLTIARRGNELFVDFLAERPKKNAPGLEKYIFAQAQVAVDLKNPSHSIEHWVIPVVDSSRYFAVRISKSGREALIGCGFRERSDAVNFRFSIEDYINSLKREMKANELRQRFEESLEVSGEENEEMLPMPKSSLSLKEGEKIHINIKGKKVSRSPRPKKAPNKFGLTGLKKPPPPPPMNSVTAGDDDNDEWGDFVG</sequence>
<dbReference type="Proteomes" id="UP000266841">
    <property type="component" value="Unassembled WGS sequence"/>
</dbReference>
<dbReference type="AlphaFoldDB" id="K0SVI4"/>
<gene>
    <name evidence="3" type="ORF">THAOC_17217</name>
</gene>
<dbReference type="PANTHER" id="PTHR12847">
    <property type="entry name" value="ATP-BINDING CASSETTE ABC TRANSPORTER-RELATED"/>
    <property type="match status" value="1"/>
</dbReference>
<dbReference type="GO" id="GO:0006897">
    <property type="term" value="P:endocytosis"/>
    <property type="evidence" value="ECO:0007669"/>
    <property type="project" value="InterPro"/>
</dbReference>
<accession>K0SVI4</accession>
<name>K0SVI4_THAOC</name>
<dbReference type="Pfam" id="PF07933">
    <property type="entry name" value="DUF1681"/>
    <property type="match status" value="1"/>
</dbReference>
<dbReference type="InterPro" id="IPR011993">
    <property type="entry name" value="PH-like_dom_sf"/>
</dbReference>
<feature type="compositionally biased region" description="Basic residues" evidence="1">
    <location>
        <begin position="239"/>
        <end position="255"/>
    </location>
</feature>
<protein>
    <recommendedName>
        <fullName evidence="2">NECAP PHear domain-containing protein</fullName>
    </recommendedName>
</protein>
<feature type="region of interest" description="Disordered" evidence="1">
    <location>
        <begin position="239"/>
        <end position="290"/>
    </location>
</feature>
<dbReference type="EMBL" id="AGNL01019062">
    <property type="protein sequence ID" value="EJK62182.1"/>
    <property type="molecule type" value="Genomic_DNA"/>
</dbReference>
<evidence type="ECO:0000313" key="4">
    <source>
        <dbReference type="Proteomes" id="UP000266841"/>
    </source>
</evidence>
<evidence type="ECO:0000313" key="3">
    <source>
        <dbReference type="EMBL" id="EJK62182.1"/>
    </source>
</evidence>
<dbReference type="InterPro" id="IPR012466">
    <property type="entry name" value="NECAP_PHear"/>
</dbReference>
<dbReference type="GO" id="GO:0030125">
    <property type="term" value="C:clathrin vesicle coat"/>
    <property type="evidence" value="ECO:0007669"/>
    <property type="project" value="TreeGrafter"/>
</dbReference>
<comment type="caution">
    <text evidence="3">The sequence shown here is derived from an EMBL/GenBank/DDBJ whole genome shotgun (WGS) entry which is preliminary data.</text>
</comment>
<dbReference type="PANTHER" id="PTHR12847:SF9">
    <property type="entry name" value="NECAP-LIKE PROTEIN CG9132"/>
    <property type="match status" value="1"/>
</dbReference>
<feature type="compositionally biased region" description="Acidic residues" evidence="1">
    <location>
        <begin position="278"/>
        <end position="290"/>
    </location>
</feature>
<evidence type="ECO:0000256" key="1">
    <source>
        <dbReference type="SAM" id="MobiDB-lite"/>
    </source>
</evidence>
<feature type="domain" description="NECAP PHear" evidence="2">
    <location>
        <begin position="64"/>
        <end position="241"/>
    </location>
</feature>
<organism evidence="3 4">
    <name type="scientific">Thalassiosira oceanica</name>
    <name type="common">Marine diatom</name>
    <dbReference type="NCBI Taxonomy" id="159749"/>
    <lineage>
        <taxon>Eukaryota</taxon>
        <taxon>Sar</taxon>
        <taxon>Stramenopiles</taxon>
        <taxon>Ochrophyta</taxon>
        <taxon>Bacillariophyta</taxon>
        <taxon>Coscinodiscophyceae</taxon>
        <taxon>Thalassiosirophycidae</taxon>
        <taxon>Thalassiosirales</taxon>
        <taxon>Thalassiosiraceae</taxon>
        <taxon>Thalassiosira</taxon>
    </lineage>
</organism>
<dbReference type="Gene3D" id="2.30.29.30">
    <property type="entry name" value="Pleckstrin-homology domain (PH domain)/Phosphotyrosine-binding domain (PTB)"/>
    <property type="match status" value="1"/>
</dbReference>
<dbReference type="OMA" id="LTTNRGH"/>